<dbReference type="Proteomes" id="UP000005426">
    <property type="component" value="Unassembled WGS sequence"/>
</dbReference>
<proteinExistence type="predicted"/>
<dbReference type="GO" id="GO:0042790">
    <property type="term" value="P:nucleolar large rRNA transcription by RNA polymerase I"/>
    <property type="evidence" value="ECO:0007669"/>
    <property type="project" value="InterPro"/>
</dbReference>
<accession>G9P3V5</accession>
<feature type="compositionally biased region" description="Basic and acidic residues" evidence="1">
    <location>
        <begin position="114"/>
        <end position="130"/>
    </location>
</feature>
<dbReference type="KEGG" id="tatv:25778592"/>
<feature type="non-terminal residue" evidence="2">
    <location>
        <position position="130"/>
    </location>
</feature>
<dbReference type="GO" id="GO:0001181">
    <property type="term" value="F:RNA polymerase I general transcription initiation factor activity"/>
    <property type="evidence" value="ECO:0007669"/>
    <property type="project" value="TreeGrafter"/>
</dbReference>
<dbReference type="EMBL" id="ABDG02000026">
    <property type="protein sequence ID" value="EHK43060.1"/>
    <property type="molecule type" value="Genomic_DNA"/>
</dbReference>
<evidence type="ECO:0000256" key="1">
    <source>
        <dbReference type="SAM" id="MobiDB-lite"/>
    </source>
</evidence>
<dbReference type="GO" id="GO:0000500">
    <property type="term" value="C:RNA polymerase I upstream activating factor complex"/>
    <property type="evidence" value="ECO:0007669"/>
    <property type="project" value="InterPro"/>
</dbReference>
<dbReference type="OrthoDB" id="2240312at2759"/>
<dbReference type="HOGENOM" id="CLU_1943123_0_0_1"/>
<feature type="region of interest" description="Disordered" evidence="1">
    <location>
        <begin position="100"/>
        <end position="130"/>
    </location>
</feature>
<dbReference type="GeneID" id="25778592"/>
<dbReference type="eggNOG" id="ENOG502S6UJ">
    <property type="taxonomic scope" value="Eukaryota"/>
</dbReference>
<comment type="caution">
    <text evidence="2">The sequence shown here is derived from an EMBL/GenBank/DDBJ whole genome shotgun (WGS) entry which is preliminary data.</text>
</comment>
<keyword evidence="3" id="KW-1185">Reference proteome</keyword>
<organism evidence="2 3">
    <name type="scientific">Hypocrea atroviridis (strain ATCC 20476 / IMI 206040)</name>
    <name type="common">Trichoderma atroviride</name>
    <dbReference type="NCBI Taxonomy" id="452589"/>
    <lineage>
        <taxon>Eukaryota</taxon>
        <taxon>Fungi</taxon>
        <taxon>Dikarya</taxon>
        <taxon>Ascomycota</taxon>
        <taxon>Pezizomycotina</taxon>
        <taxon>Sordariomycetes</taxon>
        <taxon>Hypocreomycetidae</taxon>
        <taxon>Hypocreales</taxon>
        <taxon>Hypocreaceae</taxon>
        <taxon>Trichoderma</taxon>
    </lineage>
</organism>
<dbReference type="GO" id="GO:0006361">
    <property type="term" value="P:transcription initiation at RNA polymerase I promoter"/>
    <property type="evidence" value="ECO:0007669"/>
    <property type="project" value="TreeGrafter"/>
</dbReference>
<protein>
    <submittedName>
        <fullName evidence="2">Uncharacterized protein</fullName>
    </submittedName>
</protein>
<evidence type="ECO:0000313" key="3">
    <source>
        <dbReference type="Proteomes" id="UP000005426"/>
    </source>
</evidence>
<sequence>MFMNSSIPGNNWNSIGGEPPSMWATTFEDFHSLAVSLTRRLVQTSLFIAMSRIRSKNASTKKVRDMVQQQDVEAAISSLNMTSKSNESWVGSARRLRLDVYENPPEGDEDFDEERMAYEEVERALSDENT</sequence>
<dbReference type="PANTHER" id="PTHR28079">
    <property type="entry name" value="RNA POLYMERASE I-SPECIFIC TRANSCRIPTION INITIATION FACTOR RRN5"/>
    <property type="match status" value="1"/>
</dbReference>
<dbReference type="InterPro" id="IPR039601">
    <property type="entry name" value="Rrn5"/>
</dbReference>
<reference evidence="2 3" key="1">
    <citation type="journal article" date="2011" name="Genome Biol.">
        <title>Comparative genome sequence analysis underscores mycoparasitism as the ancestral life style of Trichoderma.</title>
        <authorList>
            <person name="Kubicek C.P."/>
            <person name="Herrera-Estrella A."/>
            <person name="Seidl-Seiboth V."/>
            <person name="Martinez D.A."/>
            <person name="Druzhinina I.S."/>
            <person name="Thon M."/>
            <person name="Zeilinger S."/>
            <person name="Casas-Flores S."/>
            <person name="Horwitz B.A."/>
            <person name="Mukherjee P.K."/>
            <person name="Mukherjee M."/>
            <person name="Kredics L."/>
            <person name="Alcaraz L.D."/>
            <person name="Aerts A."/>
            <person name="Antal Z."/>
            <person name="Atanasova L."/>
            <person name="Cervantes-Badillo M.G."/>
            <person name="Challacombe J."/>
            <person name="Chertkov O."/>
            <person name="McCluskey K."/>
            <person name="Coulpier F."/>
            <person name="Deshpande N."/>
            <person name="von Doehren H."/>
            <person name="Ebbole D.J."/>
            <person name="Esquivel-Naranjo E.U."/>
            <person name="Fekete E."/>
            <person name="Flipphi M."/>
            <person name="Glaser F."/>
            <person name="Gomez-Rodriguez E.Y."/>
            <person name="Gruber S."/>
            <person name="Han C."/>
            <person name="Henrissat B."/>
            <person name="Hermosa R."/>
            <person name="Hernandez-Onate M."/>
            <person name="Karaffa L."/>
            <person name="Kosti I."/>
            <person name="Le Crom S."/>
            <person name="Lindquist E."/>
            <person name="Lucas S."/>
            <person name="Luebeck M."/>
            <person name="Luebeck P.S."/>
            <person name="Margeot A."/>
            <person name="Metz B."/>
            <person name="Misra M."/>
            <person name="Nevalainen H."/>
            <person name="Omann M."/>
            <person name="Packer N."/>
            <person name="Perrone G."/>
            <person name="Uresti-Rivera E.E."/>
            <person name="Salamov A."/>
            <person name="Schmoll M."/>
            <person name="Seiboth B."/>
            <person name="Shapiro H."/>
            <person name="Sukno S."/>
            <person name="Tamayo-Ramos J.A."/>
            <person name="Tisch D."/>
            <person name="Wiest A."/>
            <person name="Wilkinson H.H."/>
            <person name="Zhang M."/>
            <person name="Coutinho P.M."/>
            <person name="Kenerley C.M."/>
            <person name="Monte E."/>
            <person name="Baker S.E."/>
            <person name="Grigoriev I.V."/>
        </authorList>
    </citation>
    <scope>NUCLEOTIDE SEQUENCE [LARGE SCALE GENOMIC DNA]</scope>
    <source>
        <strain evidence="3">ATCC 20476 / IMI 206040</strain>
    </source>
</reference>
<dbReference type="PANTHER" id="PTHR28079:SF1">
    <property type="entry name" value="RNA POLYMERASE I-SPECIFIC TRANSCRIPTION INITIATION FACTOR RRN5"/>
    <property type="match status" value="1"/>
</dbReference>
<gene>
    <name evidence="2" type="ORF">TRIATDRAFT_247209</name>
</gene>
<dbReference type="AlphaFoldDB" id="G9P3V5"/>
<dbReference type="STRING" id="452589.G9P3V5"/>
<evidence type="ECO:0000313" key="2">
    <source>
        <dbReference type="EMBL" id="EHK43060.1"/>
    </source>
</evidence>
<name>G9P3V5_HYPAI</name>
<dbReference type="GO" id="GO:0000182">
    <property type="term" value="F:rDNA binding"/>
    <property type="evidence" value="ECO:0007669"/>
    <property type="project" value="TreeGrafter"/>
</dbReference>